<dbReference type="AlphaFoldDB" id="A0A8T0V9R1"/>
<keyword evidence="2" id="KW-1133">Transmembrane helix</keyword>
<organism evidence="3 4">
    <name type="scientific">Panicum virgatum</name>
    <name type="common">Blackwell switchgrass</name>
    <dbReference type="NCBI Taxonomy" id="38727"/>
    <lineage>
        <taxon>Eukaryota</taxon>
        <taxon>Viridiplantae</taxon>
        <taxon>Streptophyta</taxon>
        <taxon>Embryophyta</taxon>
        <taxon>Tracheophyta</taxon>
        <taxon>Spermatophyta</taxon>
        <taxon>Magnoliopsida</taxon>
        <taxon>Liliopsida</taxon>
        <taxon>Poales</taxon>
        <taxon>Poaceae</taxon>
        <taxon>PACMAD clade</taxon>
        <taxon>Panicoideae</taxon>
        <taxon>Panicodae</taxon>
        <taxon>Paniceae</taxon>
        <taxon>Panicinae</taxon>
        <taxon>Panicum</taxon>
        <taxon>Panicum sect. Hiantes</taxon>
    </lineage>
</organism>
<feature type="region of interest" description="Disordered" evidence="1">
    <location>
        <begin position="29"/>
        <end position="50"/>
    </location>
</feature>
<gene>
    <name evidence="3" type="ORF">PVAP13_2NG052800</name>
</gene>
<keyword evidence="2" id="KW-0472">Membrane</keyword>
<reference evidence="3" key="1">
    <citation type="submission" date="2020-05" db="EMBL/GenBank/DDBJ databases">
        <title>WGS assembly of Panicum virgatum.</title>
        <authorList>
            <person name="Lovell J.T."/>
            <person name="Jenkins J."/>
            <person name="Shu S."/>
            <person name="Juenger T.E."/>
            <person name="Schmutz J."/>
        </authorList>
    </citation>
    <scope>NUCLEOTIDE SEQUENCE</scope>
    <source>
        <strain evidence="3">AP13</strain>
    </source>
</reference>
<name>A0A8T0V9R1_PANVG</name>
<comment type="caution">
    <text evidence="3">The sequence shown here is derived from an EMBL/GenBank/DDBJ whole genome shotgun (WGS) entry which is preliminary data.</text>
</comment>
<evidence type="ECO:0000256" key="2">
    <source>
        <dbReference type="SAM" id="Phobius"/>
    </source>
</evidence>
<dbReference type="Proteomes" id="UP000823388">
    <property type="component" value="Chromosome 2N"/>
</dbReference>
<sequence>MVDELRRKEAALALLVSQLQQLRWERGEGASRFPGSEGASRFRGSEPRQEHAGAAGLQMLEREMGTMHESLNTSRDRMLALRLQEEEVQAYRESLKAREEFWKPVPVHQRKNSKISGICNWERLVSVIAFANGLVLFFQIRALLPVNQLIHVISAIVACWMLGSIAFCCRLLGASSRSTKGFSLHFAGSMCVSLLLLVLCVLYLCLIWQFIGLISKHA</sequence>
<evidence type="ECO:0000313" key="4">
    <source>
        <dbReference type="Proteomes" id="UP000823388"/>
    </source>
</evidence>
<feature type="transmembrane region" description="Helical" evidence="2">
    <location>
        <begin position="184"/>
        <end position="211"/>
    </location>
</feature>
<accession>A0A8T0V9R1</accession>
<keyword evidence="2" id="KW-0812">Transmembrane</keyword>
<evidence type="ECO:0000256" key="1">
    <source>
        <dbReference type="SAM" id="MobiDB-lite"/>
    </source>
</evidence>
<dbReference type="EMBL" id="CM029040">
    <property type="protein sequence ID" value="KAG2631960.1"/>
    <property type="molecule type" value="Genomic_DNA"/>
</dbReference>
<keyword evidence="4" id="KW-1185">Reference proteome</keyword>
<protein>
    <submittedName>
        <fullName evidence="3">Uncharacterized protein</fullName>
    </submittedName>
</protein>
<proteinExistence type="predicted"/>
<evidence type="ECO:0000313" key="3">
    <source>
        <dbReference type="EMBL" id="KAG2631960.1"/>
    </source>
</evidence>
<feature type="transmembrane region" description="Helical" evidence="2">
    <location>
        <begin position="150"/>
        <end position="172"/>
    </location>
</feature>
<feature type="transmembrane region" description="Helical" evidence="2">
    <location>
        <begin position="124"/>
        <end position="144"/>
    </location>
</feature>